<dbReference type="GO" id="GO:0032259">
    <property type="term" value="P:methylation"/>
    <property type="evidence" value="ECO:0007669"/>
    <property type="project" value="UniProtKB-KW"/>
</dbReference>
<dbReference type="Gene3D" id="3.20.20.330">
    <property type="entry name" value="Homocysteine-binding-like domain"/>
    <property type="match status" value="1"/>
</dbReference>
<dbReference type="EMBL" id="CP002207">
    <property type="protein sequence ID" value="ADP34885.1"/>
    <property type="molecule type" value="Genomic_DNA"/>
</dbReference>
<dbReference type="PANTHER" id="PTHR46015:SF1">
    <property type="entry name" value="HOMOCYSTEINE S-METHYLTRANSFERASE-LIKE ISOFORM 1"/>
    <property type="match status" value="1"/>
</dbReference>
<gene>
    <name evidence="7" type="primary">mmuM</name>
    <name evidence="7" type="ordered locus">BATR1942_19850</name>
</gene>
<proteinExistence type="predicted"/>
<keyword evidence="3 5" id="KW-0479">Metal-binding</keyword>
<keyword evidence="4 5" id="KW-0862">Zinc</keyword>
<evidence type="ECO:0000259" key="6">
    <source>
        <dbReference type="PROSITE" id="PS50970"/>
    </source>
</evidence>
<dbReference type="InterPro" id="IPR051486">
    <property type="entry name" value="Hcy_S-methyltransferase"/>
</dbReference>
<evidence type="ECO:0000313" key="7">
    <source>
        <dbReference type="EMBL" id="ADP34885.1"/>
    </source>
</evidence>
<feature type="binding site" evidence="5">
    <location>
        <position position="293"/>
    </location>
    <ligand>
        <name>Zn(2+)</name>
        <dbReference type="ChEBI" id="CHEBI:29105"/>
    </ligand>
</feature>
<dbReference type="EC" id="2.1.1.10" evidence="7"/>
<evidence type="ECO:0000256" key="3">
    <source>
        <dbReference type="ARBA" id="ARBA00022723"/>
    </source>
</evidence>
<accession>A0ABN3ZGY8</accession>
<keyword evidence="1 5" id="KW-0489">Methyltransferase</keyword>
<feature type="binding site" evidence="5">
    <location>
        <position position="294"/>
    </location>
    <ligand>
        <name>Zn(2+)</name>
        <dbReference type="ChEBI" id="CHEBI:29105"/>
    </ligand>
</feature>
<feature type="domain" description="Hcy-binding" evidence="6">
    <location>
        <begin position="2"/>
        <end position="308"/>
    </location>
</feature>
<comment type="cofactor">
    <cofactor evidence="5">
        <name>Zn(2+)</name>
        <dbReference type="ChEBI" id="CHEBI:29105"/>
    </cofactor>
</comment>
<evidence type="ECO:0000313" key="8">
    <source>
        <dbReference type="Proteomes" id="UP000006867"/>
    </source>
</evidence>
<keyword evidence="2 5" id="KW-0808">Transferase</keyword>
<protein>
    <submittedName>
        <fullName evidence="7">Homocysteine methyltransferase</fullName>
        <ecNumber evidence="7">2.1.1.10</ecNumber>
    </submittedName>
</protein>
<dbReference type="SUPFAM" id="SSF82282">
    <property type="entry name" value="Homocysteine S-methyltransferase"/>
    <property type="match status" value="1"/>
</dbReference>
<dbReference type="InterPro" id="IPR017226">
    <property type="entry name" value="BHMT-like"/>
</dbReference>
<name>A0ABN3ZGY8_BACA1</name>
<evidence type="ECO:0000256" key="4">
    <source>
        <dbReference type="ARBA" id="ARBA00022833"/>
    </source>
</evidence>
<dbReference type="InterPro" id="IPR003726">
    <property type="entry name" value="HCY_dom"/>
</dbReference>
<feature type="binding site" evidence="5">
    <location>
        <position position="228"/>
    </location>
    <ligand>
        <name>Zn(2+)</name>
        <dbReference type="ChEBI" id="CHEBI:29105"/>
    </ligand>
</feature>
<keyword evidence="8" id="KW-1185">Reference proteome</keyword>
<dbReference type="RefSeq" id="WP_003327952.1">
    <property type="nucleotide sequence ID" value="NC_014639.1"/>
</dbReference>
<dbReference type="NCBIfam" id="NF007020">
    <property type="entry name" value="PRK09485.1"/>
    <property type="match status" value="1"/>
</dbReference>
<dbReference type="PANTHER" id="PTHR46015">
    <property type="entry name" value="ZGC:172121"/>
    <property type="match status" value="1"/>
</dbReference>
<sequence>MNPITHILDTFPMLILDGAMATELERKGCDLNDSLWSAKILMEQPNLIKQVHTDYFAAGADCAITASYQSTIEGFAARGVSRAEALRLIQKSVHIAAEARDEFWEQHKSSDRPKPIVAASVGPYGAFLADGSEYRGDYQMTEEELMDFHMPRMKALIEAGADILACETIPCLSEAKAIVRLLQKFPGTYAWISFSAKDEKHISDGTPVAECAKWLDQHGQVAAAGINCTPIQYIPSLIKECKKNTAKPIIVYPNSGEQYDPDTKTWNGAACAEPYEKSAQNWRKCGAQLIGGCCRTTPEDIKAIADWARS</sequence>
<organism evidence="7 8">
    <name type="scientific">Bacillus atrophaeus (strain 1942)</name>
    <dbReference type="NCBI Taxonomy" id="720555"/>
    <lineage>
        <taxon>Bacteria</taxon>
        <taxon>Bacillati</taxon>
        <taxon>Bacillota</taxon>
        <taxon>Bacilli</taxon>
        <taxon>Bacillales</taxon>
        <taxon>Bacillaceae</taxon>
        <taxon>Bacillus</taxon>
    </lineage>
</organism>
<dbReference type="PROSITE" id="PS50970">
    <property type="entry name" value="HCY"/>
    <property type="match status" value="1"/>
</dbReference>
<dbReference type="Proteomes" id="UP000006867">
    <property type="component" value="Chromosome"/>
</dbReference>
<reference evidence="7 8" key="1">
    <citation type="journal article" date="2011" name="Front. Microbiol.">
        <title>Genomic signatures of strain selection and enhancement in Bacillus atrophaeus var. globigii, a historical biowarfare simulant.</title>
        <authorList>
            <person name="Gibbons H.S."/>
            <person name="Broomall S.M."/>
            <person name="McNew L.A."/>
            <person name="Daligault H."/>
            <person name="Chapman C."/>
            <person name="Bruce D."/>
            <person name="Karavis M."/>
            <person name="Krepps M."/>
            <person name="McGregor P.A."/>
            <person name="Hong C."/>
            <person name="Park K.H."/>
            <person name="Akmal A."/>
            <person name="Feldman A."/>
            <person name="Lin J.S."/>
            <person name="Chang W.E."/>
            <person name="Higgs B.W."/>
            <person name="Demirev P."/>
            <person name="Lindquist J."/>
            <person name="Liem A."/>
            <person name="Fochler E."/>
            <person name="Read T.D."/>
            <person name="Tapia R."/>
            <person name="Johnson S."/>
            <person name="Bishop-Lilly K.A."/>
            <person name="Detter C."/>
            <person name="Han C."/>
            <person name="Sozhamannan S."/>
            <person name="Rosenzweig C.N."/>
            <person name="Skowronski E.W."/>
        </authorList>
    </citation>
    <scope>NUCLEOTIDE SEQUENCE [LARGE SCALE GENOMIC DNA]</scope>
    <source>
        <strain evidence="7 8">1942</strain>
    </source>
</reference>
<evidence type="ECO:0000256" key="5">
    <source>
        <dbReference type="PROSITE-ProRule" id="PRU00333"/>
    </source>
</evidence>
<dbReference type="PIRSF" id="PIRSF037505">
    <property type="entry name" value="Betaine_HMT"/>
    <property type="match status" value="1"/>
</dbReference>
<dbReference type="InterPro" id="IPR036589">
    <property type="entry name" value="HCY_dom_sf"/>
</dbReference>
<dbReference type="GO" id="GO:0008168">
    <property type="term" value="F:methyltransferase activity"/>
    <property type="evidence" value="ECO:0007669"/>
    <property type="project" value="UniProtKB-KW"/>
</dbReference>
<evidence type="ECO:0000256" key="2">
    <source>
        <dbReference type="ARBA" id="ARBA00022679"/>
    </source>
</evidence>
<evidence type="ECO:0000256" key="1">
    <source>
        <dbReference type="ARBA" id="ARBA00022603"/>
    </source>
</evidence>
<dbReference type="Pfam" id="PF02574">
    <property type="entry name" value="S-methyl_trans"/>
    <property type="match status" value="1"/>
</dbReference>